<gene>
    <name evidence="2" type="ORF">EYF80_000888</name>
</gene>
<reference evidence="2 3" key="1">
    <citation type="submission" date="2019-03" db="EMBL/GenBank/DDBJ databases">
        <title>First draft genome of Liparis tanakae, snailfish: a comprehensive survey of snailfish specific genes.</title>
        <authorList>
            <person name="Kim W."/>
            <person name="Song I."/>
            <person name="Jeong J.-H."/>
            <person name="Kim D."/>
            <person name="Kim S."/>
            <person name="Ryu S."/>
            <person name="Song J.Y."/>
            <person name="Lee S.K."/>
        </authorList>
    </citation>
    <scope>NUCLEOTIDE SEQUENCE [LARGE SCALE GENOMIC DNA]</scope>
    <source>
        <tissue evidence="2">Muscle</tissue>
    </source>
</reference>
<sequence length="130" mass="14060">MTAGVMHRLEVKTCVVSQIRVQAQLAIDKRNVWVVGTVAYLRNPALDGPRVAARPSEEPQRRVAELSSSCSSSGCRLKAAAKPHPGPSTAGYSPPEPPLQFLRDAVLPFNHQQYSVAGRLSRNVLVTGEC</sequence>
<name>A0A4Z2JFR1_9TELE</name>
<evidence type="ECO:0000313" key="3">
    <source>
        <dbReference type="Proteomes" id="UP000314294"/>
    </source>
</evidence>
<proteinExistence type="predicted"/>
<accession>A0A4Z2JFR1</accession>
<feature type="region of interest" description="Disordered" evidence="1">
    <location>
        <begin position="74"/>
        <end position="97"/>
    </location>
</feature>
<organism evidence="2 3">
    <name type="scientific">Liparis tanakae</name>
    <name type="common">Tanaka's snailfish</name>
    <dbReference type="NCBI Taxonomy" id="230148"/>
    <lineage>
        <taxon>Eukaryota</taxon>
        <taxon>Metazoa</taxon>
        <taxon>Chordata</taxon>
        <taxon>Craniata</taxon>
        <taxon>Vertebrata</taxon>
        <taxon>Euteleostomi</taxon>
        <taxon>Actinopterygii</taxon>
        <taxon>Neopterygii</taxon>
        <taxon>Teleostei</taxon>
        <taxon>Neoteleostei</taxon>
        <taxon>Acanthomorphata</taxon>
        <taxon>Eupercaria</taxon>
        <taxon>Perciformes</taxon>
        <taxon>Cottioidei</taxon>
        <taxon>Cottales</taxon>
        <taxon>Liparidae</taxon>
        <taxon>Liparis</taxon>
    </lineage>
</organism>
<dbReference type="EMBL" id="SRLO01000003">
    <property type="protein sequence ID" value="TNN89010.1"/>
    <property type="molecule type" value="Genomic_DNA"/>
</dbReference>
<protein>
    <submittedName>
        <fullName evidence="2">Uncharacterized protein</fullName>
    </submittedName>
</protein>
<evidence type="ECO:0000313" key="2">
    <source>
        <dbReference type="EMBL" id="TNN89010.1"/>
    </source>
</evidence>
<dbReference type="AlphaFoldDB" id="A0A4Z2JFR1"/>
<keyword evidence="3" id="KW-1185">Reference proteome</keyword>
<comment type="caution">
    <text evidence="2">The sequence shown here is derived from an EMBL/GenBank/DDBJ whole genome shotgun (WGS) entry which is preliminary data.</text>
</comment>
<dbReference type="Proteomes" id="UP000314294">
    <property type="component" value="Unassembled WGS sequence"/>
</dbReference>
<evidence type="ECO:0000256" key="1">
    <source>
        <dbReference type="SAM" id="MobiDB-lite"/>
    </source>
</evidence>